<dbReference type="EMBL" id="JACSQO010000001">
    <property type="protein sequence ID" value="MBD7942498.1"/>
    <property type="molecule type" value="Genomic_DNA"/>
</dbReference>
<comment type="caution">
    <text evidence="1">The sequence shown here is derived from an EMBL/GenBank/DDBJ whole genome shotgun (WGS) entry which is preliminary data.</text>
</comment>
<organism evidence="1 2">
    <name type="scientific">Psychrobacillus faecigallinarum</name>
    <dbReference type="NCBI Taxonomy" id="2762235"/>
    <lineage>
        <taxon>Bacteria</taxon>
        <taxon>Bacillati</taxon>
        <taxon>Bacillota</taxon>
        <taxon>Bacilli</taxon>
        <taxon>Bacillales</taxon>
        <taxon>Bacillaceae</taxon>
        <taxon>Psychrobacillus</taxon>
    </lineage>
</organism>
<evidence type="ECO:0000313" key="1">
    <source>
        <dbReference type="EMBL" id="MBD7942498.1"/>
    </source>
</evidence>
<evidence type="ECO:0000313" key="2">
    <source>
        <dbReference type="Proteomes" id="UP000640786"/>
    </source>
</evidence>
<evidence type="ECO:0008006" key="3">
    <source>
        <dbReference type="Google" id="ProtNLM"/>
    </source>
</evidence>
<keyword evidence="2" id="KW-1185">Reference proteome</keyword>
<proteinExistence type="predicted"/>
<accession>A0ABR8R3Y7</accession>
<sequence>MYEWLNDFRKLEDEIAYLEFNLERSENELKRWTSGDLLGVKLTADSNGAKLEESIEAIKTELEYKRIDLERLVKLIGTFRGLENNILYKKYVEGKTLVSIADELDKSPNYIYNKHAQMMRMIEYAHEVRLT</sequence>
<dbReference type="SUPFAM" id="SSF88659">
    <property type="entry name" value="Sigma3 and sigma4 domains of RNA polymerase sigma factors"/>
    <property type="match status" value="1"/>
</dbReference>
<dbReference type="Proteomes" id="UP000640786">
    <property type="component" value="Unassembled WGS sequence"/>
</dbReference>
<protein>
    <recommendedName>
        <fullName evidence="3">Phage protein</fullName>
    </recommendedName>
</protein>
<dbReference type="RefSeq" id="WP_191696282.1">
    <property type="nucleotide sequence ID" value="NZ_JACSQO010000001.1"/>
</dbReference>
<dbReference type="InterPro" id="IPR013324">
    <property type="entry name" value="RNA_pol_sigma_r3/r4-like"/>
</dbReference>
<name>A0ABR8R3Y7_9BACI</name>
<gene>
    <name evidence="1" type="ORF">H9650_00030</name>
</gene>
<reference evidence="1 2" key="1">
    <citation type="submission" date="2020-08" db="EMBL/GenBank/DDBJ databases">
        <title>A Genomic Blueprint of the Chicken Gut Microbiome.</title>
        <authorList>
            <person name="Gilroy R."/>
            <person name="Ravi A."/>
            <person name="Getino M."/>
            <person name="Pursley I."/>
            <person name="Horton D.L."/>
            <person name="Alikhan N.-F."/>
            <person name="Baker D."/>
            <person name="Gharbi K."/>
            <person name="Hall N."/>
            <person name="Watson M."/>
            <person name="Adriaenssens E.M."/>
            <person name="Foster-Nyarko E."/>
            <person name="Jarju S."/>
            <person name="Secka A."/>
            <person name="Antonio M."/>
            <person name="Oren A."/>
            <person name="Chaudhuri R."/>
            <person name="La Ragione R.M."/>
            <person name="Hildebrand F."/>
            <person name="Pallen M.J."/>
        </authorList>
    </citation>
    <scope>NUCLEOTIDE SEQUENCE [LARGE SCALE GENOMIC DNA]</scope>
    <source>
        <strain evidence="1 2">Sa2BUA9</strain>
    </source>
</reference>